<comment type="caution">
    <text evidence="1">The sequence shown here is derived from an EMBL/GenBank/DDBJ whole genome shotgun (WGS) entry which is preliminary data.</text>
</comment>
<proteinExistence type="predicted"/>
<reference evidence="1" key="1">
    <citation type="submission" date="2021-03" db="EMBL/GenBank/DDBJ databases">
        <authorList>
            <person name="Tagirdzhanova G."/>
        </authorList>
    </citation>
    <scope>NUCLEOTIDE SEQUENCE</scope>
</reference>
<keyword evidence="2" id="KW-1185">Reference proteome</keyword>
<sequence>MSENDTTQTASTAAAHTRAHCTQHPILTPAESEYLITLAVDWVKSTNFDRQQPTRPDWDGITARFNAKFGAPKRWKSSILCAFGGLKEPFLKAFFVAEWEWMVEREAARAREGALGGV</sequence>
<evidence type="ECO:0008006" key="3">
    <source>
        <dbReference type="Google" id="ProtNLM"/>
    </source>
</evidence>
<accession>A0A8H3FSK7</accession>
<organism evidence="1 2">
    <name type="scientific">Imshaugia aleurites</name>
    <dbReference type="NCBI Taxonomy" id="172621"/>
    <lineage>
        <taxon>Eukaryota</taxon>
        <taxon>Fungi</taxon>
        <taxon>Dikarya</taxon>
        <taxon>Ascomycota</taxon>
        <taxon>Pezizomycotina</taxon>
        <taxon>Lecanoromycetes</taxon>
        <taxon>OSLEUM clade</taxon>
        <taxon>Lecanoromycetidae</taxon>
        <taxon>Lecanorales</taxon>
        <taxon>Lecanorineae</taxon>
        <taxon>Parmeliaceae</taxon>
        <taxon>Imshaugia</taxon>
    </lineage>
</organism>
<dbReference type="Proteomes" id="UP000664534">
    <property type="component" value="Unassembled WGS sequence"/>
</dbReference>
<name>A0A8H3FSK7_9LECA</name>
<dbReference type="AlphaFoldDB" id="A0A8H3FSK7"/>
<gene>
    <name evidence="1" type="ORF">IMSHALPRED_007864</name>
</gene>
<evidence type="ECO:0000313" key="1">
    <source>
        <dbReference type="EMBL" id="CAF9929235.1"/>
    </source>
</evidence>
<dbReference type="EMBL" id="CAJPDT010000052">
    <property type="protein sequence ID" value="CAF9929235.1"/>
    <property type="molecule type" value="Genomic_DNA"/>
</dbReference>
<protein>
    <recommendedName>
        <fullName evidence="3">Myb/SANT-like domain-containing protein</fullName>
    </recommendedName>
</protein>
<evidence type="ECO:0000313" key="2">
    <source>
        <dbReference type="Proteomes" id="UP000664534"/>
    </source>
</evidence>